<gene>
    <name evidence="1" type="ORF">AWC04_03790</name>
</gene>
<accession>A0A1X1RJ13</accession>
<organism evidence="1 2">
    <name type="scientific">Mycolicibacterium fallax</name>
    <name type="common">Mycobacterium fallax</name>
    <dbReference type="NCBI Taxonomy" id="1793"/>
    <lineage>
        <taxon>Bacteria</taxon>
        <taxon>Bacillati</taxon>
        <taxon>Actinomycetota</taxon>
        <taxon>Actinomycetes</taxon>
        <taxon>Mycobacteriales</taxon>
        <taxon>Mycobacteriaceae</taxon>
        <taxon>Mycolicibacterium</taxon>
    </lineage>
</organism>
<dbReference type="GO" id="GO:0003677">
    <property type="term" value="F:DNA binding"/>
    <property type="evidence" value="ECO:0007669"/>
    <property type="project" value="InterPro"/>
</dbReference>
<reference evidence="1 2" key="1">
    <citation type="submission" date="2016-01" db="EMBL/GenBank/DDBJ databases">
        <title>The new phylogeny of the genus Mycobacterium.</title>
        <authorList>
            <person name="Tarcisio F."/>
            <person name="Conor M."/>
            <person name="Antonella G."/>
            <person name="Elisabetta G."/>
            <person name="Giulia F.S."/>
            <person name="Sara T."/>
            <person name="Anna F."/>
            <person name="Clotilde B."/>
            <person name="Roberto B."/>
            <person name="Veronica D.S."/>
            <person name="Fabio R."/>
            <person name="Monica P."/>
            <person name="Olivier J."/>
            <person name="Enrico T."/>
            <person name="Nicola S."/>
        </authorList>
    </citation>
    <scope>NUCLEOTIDE SEQUENCE [LARGE SCALE GENOMIC DNA]</scope>
    <source>
        <strain evidence="1 2">DSM 44179</strain>
    </source>
</reference>
<name>A0A1X1RJ13_MYCFA</name>
<dbReference type="AlphaFoldDB" id="A0A1X1RJ13"/>
<comment type="caution">
    <text evidence="1">The sequence shown here is derived from an EMBL/GenBank/DDBJ whole genome shotgun (WGS) entry which is preliminary data.</text>
</comment>
<keyword evidence="2" id="KW-1185">Reference proteome</keyword>
<dbReference type="Proteomes" id="UP000193484">
    <property type="component" value="Unassembled WGS sequence"/>
</dbReference>
<dbReference type="InterPro" id="IPR010982">
    <property type="entry name" value="Lambda_DNA-bd_dom_sf"/>
</dbReference>
<proteinExistence type="predicted"/>
<evidence type="ECO:0000313" key="1">
    <source>
        <dbReference type="EMBL" id="ORV07544.1"/>
    </source>
</evidence>
<dbReference type="Gene3D" id="1.10.260.40">
    <property type="entry name" value="lambda repressor-like DNA-binding domains"/>
    <property type="match status" value="1"/>
</dbReference>
<evidence type="ECO:0000313" key="2">
    <source>
        <dbReference type="Proteomes" id="UP000193484"/>
    </source>
</evidence>
<dbReference type="EMBL" id="LQOJ01000019">
    <property type="protein sequence ID" value="ORV07544.1"/>
    <property type="molecule type" value="Genomic_DNA"/>
</dbReference>
<protein>
    <submittedName>
        <fullName evidence="1">Uncharacterized protein</fullName>
    </submittedName>
</protein>
<sequence>MEAGLTQDTFAAACKRHGLGWTATRVAQCEAGEVSPTLPTLLLLSAALSTVTGGATALADIVDTDGPVELAPGVLVRGADLAAVVRGEPGASLLRDAVRIGGVTPDPVRTEVQQGWTRADTAVCKSLGMDREIGERIMAELWGRSMSAERDHRADPNVRSRGLATKALTAELRAAADSWADADE</sequence>